<reference evidence="1 2" key="1">
    <citation type="journal article" date="2013" name="PLoS Genet.">
        <title>The genome and development-dependent transcriptomes of Pyronema confluens: a window into fungal evolution.</title>
        <authorList>
            <person name="Traeger S."/>
            <person name="Altegoer F."/>
            <person name="Freitag M."/>
            <person name="Gabaldon T."/>
            <person name="Kempken F."/>
            <person name="Kumar A."/>
            <person name="Marcet-Houben M."/>
            <person name="Poggeler S."/>
            <person name="Stajich J.E."/>
            <person name="Nowrousian M."/>
        </authorList>
    </citation>
    <scope>NUCLEOTIDE SEQUENCE [LARGE SCALE GENOMIC DNA]</scope>
    <source>
        <strain evidence="2">CBS 100304</strain>
        <tissue evidence="1">Vegetative mycelium</tissue>
    </source>
</reference>
<sequence>MGAIHTAEYQKSAKYRAICAFCIFV</sequence>
<proteinExistence type="predicted"/>
<dbReference type="EMBL" id="HF936249">
    <property type="protein sequence ID" value="CCX33871.1"/>
    <property type="molecule type" value="Genomic_DNA"/>
</dbReference>
<gene>
    <name evidence="1" type="ORF">PCON_02113</name>
</gene>
<name>U4LP00_PYROM</name>
<organism evidence="1 2">
    <name type="scientific">Pyronema omphalodes (strain CBS 100304)</name>
    <name type="common">Pyronema confluens</name>
    <dbReference type="NCBI Taxonomy" id="1076935"/>
    <lineage>
        <taxon>Eukaryota</taxon>
        <taxon>Fungi</taxon>
        <taxon>Dikarya</taxon>
        <taxon>Ascomycota</taxon>
        <taxon>Pezizomycotina</taxon>
        <taxon>Pezizomycetes</taxon>
        <taxon>Pezizales</taxon>
        <taxon>Pyronemataceae</taxon>
        <taxon>Pyronema</taxon>
    </lineage>
</organism>
<dbReference type="Proteomes" id="UP000018144">
    <property type="component" value="Unassembled WGS sequence"/>
</dbReference>
<keyword evidence="2" id="KW-1185">Reference proteome</keyword>
<evidence type="ECO:0000313" key="2">
    <source>
        <dbReference type="Proteomes" id="UP000018144"/>
    </source>
</evidence>
<dbReference type="AlphaFoldDB" id="U4LP00"/>
<protein>
    <submittedName>
        <fullName evidence="1">Uncharacterized protein</fullName>
    </submittedName>
</protein>
<accession>U4LP00</accession>
<evidence type="ECO:0000313" key="1">
    <source>
        <dbReference type="EMBL" id="CCX33871.1"/>
    </source>
</evidence>